<dbReference type="InParanoid" id="F6HGA1"/>
<organism evidence="1 2">
    <name type="scientific">Vitis vinifera</name>
    <name type="common">Grape</name>
    <dbReference type="NCBI Taxonomy" id="29760"/>
    <lineage>
        <taxon>Eukaryota</taxon>
        <taxon>Viridiplantae</taxon>
        <taxon>Streptophyta</taxon>
        <taxon>Embryophyta</taxon>
        <taxon>Tracheophyta</taxon>
        <taxon>Spermatophyta</taxon>
        <taxon>Magnoliopsida</taxon>
        <taxon>eudicotyledons</taxon>
        <taxon>Gunneridae</taxon>
        <taxon>Pentapetalae</taxon>
        <taxon>rosids</taxon>
        <taxon>Vitales</taxon>
        <taxon>Vitaceae</taxon>
        <taxon>Viteae</taxon>
        <taxon>Vitis</taxon>
    </lineage>
</organism>
<dbReference type="Proteomes" id="UP000009183">
    <property type="component" value="Chromosome 1"/>
</dbReference>
<dbReference type="HOGENOM" id="CLU_3128148_0_0_1"/>
<evidence type="ECO:0000313" key="1">
    <source>
        <dbReference type="EMBL" id="CCB51294.1"/>
    </source>
</evidence>
<dbReference type="AlphaFoldDB" id="F6HGA1"/>
<dbReference type="PaxDb" id="29760-VIT_01s0010g03500.t01"/>
<protein>
    <submittedName>
        <fullName evidence="1">Uncharacterized protein</fullName>
    </submittedName>
</protein>
<keyword evidence="2" id="KW-1185">Reference proteome</keyword>
<accession>F6HGA1</accession>
<proteinExistence type="predicted"/>
<name>F6HGA1_VITVI</name>
<gene>
    <name evidence="1" type="ordered locus">VIT_01s0010g03500</name>
</gene>
<evidence type="ECO:0000313" key="2">
    <source>
        <dbReference type="Proteomes" id="UP000009183"/>
    </source>
</evidence>
<reference evidence="2" key="1">
    <citation type="journal article" date="2007" name="Nature">
        <title>The grapevine genome sequence suggests ancestral hexaploidization in major angiosperm phyla.</title>
        <authorList>
            <consortium name="The French-Italian Public Consortium for Grapevine Genome Characterization."/>
            <person name="Jaillon O."/>
            <person name="Aury J.-M."/>
            <person name="Noel B."/>
            <person name="Policriti A."/>
            <person name="Clepet C."/>
            <person name="Casagrande A."/>
            <person name="Choisne N."/>
            <person name="Aubourg S."/>
            <person name="Vitulo N."/>
            <person name="Jubin C."/>
            <person name="Vezzi A."/>
            <person name="Legeai F."/>
            <person name="Hugueney P."/>
            <person name="Dasilva C."/>
            <person name="Horner D."/>
            <person name="Mica E."/>
            <person name="Jublot D."/>
            <person name="Poulain J."/>
            <person name="Bruyere C."/>
            <person name="Billault A."/>
            <person name="Segurens B."/>
            <person name="Gouyvenoux M."/>
            <person name="Ugarte E."/>
            <person name="Cattonaro F."/>
            <person name="Anthouard V."/>
            <person name="Vico V."/>
            <person name="Del Fabbro C."/>
            <person name="Alaux M."/>
            <person name="Di Gaspero G."/>
            <person name="Dumas V."/>
            <person name="Felice N."/>
            <person name="Paillard S."/>
            <person name="Juman I."/>
            <person name="Moroldo M."/>
            <person name="Scalabrin S."/>
            <person name="Canaguier A."/>
            <person name="Le Clainche I."/>
            <person name="Malacrida G."/>
            <person name="Durand E."/>
            <person name="Pesole G."/>
            <person name="Laucou V."/>
            <person name="Chatelet P."/>
            <person name="Merdinoglu D."/>
            <person name="Delledonne M."/>
            <person name="Pezzotti M."/>
            <person name="Lecharny A."/>
            <person name="Scarpelli C."/>
            <person name="Artiguenave F."/>
            <person name="Pe M.E."/>
            <person name="Valle G."/>
            <person name="Morgante M."/>
            <person name="Caboche M."/>
            <person name="Adam-Blondon A.-F."/>
            <person name="Weissenbach J."/>
            <person name="Quetier F."/>
            <person name="Wincker P."/>
        </authorList>
    </citation>
    <scope>NUCLEOTIDE SEQUENCE [LARGE SCALE GENOMIC DNA]</scope>
    <source>
        <strain evidence="2">cv. Pinot noir / PN40024</strain>
    </source>
</reference>
<dbReference type="EMBL" id="FN595754">
    <property type="protein sequence ID" value="CCB51294.1"/>
    <property type="molecule type" value="Genomic_DNA"/>
</dbReference>
<sequence>MVFCEISEQGMRIVTRNPRAYQVPTTFLIAILNPSVDDMKAISDGEIIWS</sequence>